<name>A0A0J9SXC4_PLAV1</name>
<evidence type="ECO:0000313" key="2">
    <source>
        <dbReference type="Proteomes" id="UP000053327"/>
    </source>
</evidence>
<dbReference type="Proteomes" id="UP000053327">
    <property type="component" value="Unassembled WGS sequence"/>
</dbReference>
<dbReference type="AlphaFoldDB" id="A0A0J9SXC4"/>
<evidence type="ECO:0000313" key="1">
    <source>
        <dbReference type="EMBL" id="KMZ87504.1"/>
    </source>
</evidence>
<accession>A0A0J9SXC4</accession>
<reference evidence="1 2" key="1">
    <citation type="submission" date="2011-08" db="EMBL/GenBank/DDBJ databases">
        <title>The Genome Sequence of Plasmodium vivax Brazil I.</title>
        <authorList>
            <consortium name="The Broad Institute Genome Sequencing Platform"/>
            <consortium name="The Broad Institute Genome Sequencing Center for Infectious Disease"/>
            <person name="Neafsey D."/>
            <person name="Carlton J."/>
            <person name="Barnwell J."/>
            <person name="Collins W."/>
            <person name="Escalante A."/>
            <person name="Mullikin J."/>
            <person name="Saul A."/>
            <person name="Guigo R."/>
            <person name="Camara F."/>
            <person name="Young S.K."/>
            <person name="Zeng Q."/>
            <person name="Gargeya S."/>
            <person name="Fitzgerald M."/>
            <person name="Haas B."/>
            <person name="Abouelleil A."/>
            <person name="Alvarado L."/>
            <person name="Arachchi H.M."/>
            <person name="Berlin A."/>
            <person name="Brown A."/>
            <person name="Chapman S.B."/>
            <person name="Chen Z."/>
            <person name="Dunbar C."/>
            <person name="Freedman E."/>
            <person name="Gearin G."/>
            <person name="Gellesch M."/>
            <person name="Goldberg J."/>
            <person name="Griggs A."/>
            <person name="Gujja S."/>
            <person name="Heiman D."/>
            <person name="Howarth C."/>
            <person name="Larson L."/>
            <person name="Lui A."/>
            <person name="MacDonald P.J.P."/>
            <person name="Montmayeur A."/>
            <person name="Murphy C."/>
            <person name="Neiman D."/>
            <person name="Pearson M."/>
            <person name="Priest M."/>
            <person name="Roberts A."/>
            <person name="Saif S."/>
            <person name="Shea T."/>
            <person name="Shenoy N."/>
            <person name="Sisk P."/>
            <person name="Stolte C."/>
            <person name="Sykes S."/>
            <person name="Wortman J."/>
            <person name="Nusbaum C."/>
            <person name="Birren B."/>
        </authorList>
    </citation>
    <scope>NUCLEOTIDE SEQUENCE [LARGE SCALE GENOMIC DNA]</scope>
    <source>
        <strain evidence="1 2">Brazil I</strain>
    </source>
</reference>
<organism evidence="1 2">
    <name type="scientific">Plasmodium vivax (strain Brazil I)</name>
    <dbReference type="NCBI Taxonomy" id="1033975"/>
    <lineage>
        <taxon>Eukaryota</taxon>
        <taxon>Sar</taxon>
        <taxon>Alveolata</taxon>
        <taxon>Apicomplexa</taxon>
        <taxon>Aconoidasida</taxon>
        <taxon>Haemosporida</taxon>
        <taxon>Plasmodiidae</taxon>
        <taxon>Plasmodium</taxon>
        <taxon>Plasmodium (Plasmodium)</taxon>
    </lineage>
</organism>
<proteinExistence type="predicted"/>
<sequence>MGIFLMFRKQEMRKITPHAEAKGMEHLIFYRKNRKKNASKGKIKVKARVLFRDKVKACLK</sequence>
<dbReference type="EMBL" id="KQ234797">
    <property type="protein sequence ID" value="KMZ87504.1"/>
    <property type="molecule type" value="Genomic_DNA"/>
</dbReference>
<gene>
    <name evidence="1" type="ORF">PVBG_04842</name>
</gene>
<protein>
    <submittedName>
        <fullName evidence="1">Uncharacterized protein</fullName>
    </submittedName>
</protein>